<reference evidence="5 6" key="1">
    <citation type="submission" date="2017-12" db="EMBL/GenBank/DDBJ databases">
        <title>Genome Sequence of the Amphotericin B-resistant Candida duobushaemulonii strain, B09383.</title>
        <authorList>
            <person name="Chow N.A."/>
            <person name="Gade L."/>
            <person name="Batra D."/>
            <person name="Rowe L.A."/>
            <person name="Loparev V.N."/>
            <person name="Litvintseva A.P."/>
        </authorList>
    </citation>
    <scope>NUCLEOTIDE SEQUENCE [LARGE SCALE GENOMIC DNA]</scope>
    <source>
        <strain evidence="5 6">B09383</strain>
    </source>
</reference>
<dbReference type="GO" id="GO:0006406">
    <property type="term" value="P:mRNA export from nucleus"/>
    <property type="evidence" value="ECO:0007669"/>
    <property type="project" value="InterPro"/>
</dbReference>
<evidence type="ECO:0000313" key="6">
    <source>
        <dbReference type="Proteomes" id="UP000244406"/>
    </source>
</evidence>
<feature type="repeat" description="WD" evidence="4">
    <location>
        <begin position="192"/>
        <end position="233"/>
    </location>
</feature>
<evidence type="ECO:0000256" key="2">
    <source>
        <dbReference type="ARBA" id="ARBA00022737"/>
    </source>
</evidence>
<dbReference type="PANTHER" id="PTHR22839">
    <property type="entry name" value="THO COMPLEX SUBUNIT 3 THO3"/>
    <property type="match status" value="1"/>
</dbReference>
<keyword evidence="2" id="KW-0677">Repeat</keyword>
<comment type="caution">
    <text evidence="5">The sequence shown here is derived from an EMBL/GenBank/DDBJ whole genome shotgun (WGS) entry which is preliminary data.</text>
</comment>
<protein>
    <submittedName>
        <fullName evidence="5">Uncharacterized protein</fullName>
    </submittedName>
</protein>
<proteinExistence type="inferred from homology"/>
<keyword evidence="6" id="KW-1185">Reference proteome</keyword>
<dbReference type="AlphaFoldDB" id="A0A2V1AAX3"/>
<sequence length="315" mass="34953">MSAYFANIKPLAARDNGNSGKPSQEKILHISMNPVASRIANTRTDGTIRVWKSIQGLSDHVTIKSGHAEPVRRISWLPTTDNRFASVGGDGFLKLWTAGGVLEREIQVEKGEEKYRLVDYSVDGQLLTLTDGNRLVVLDVNDEYKKIHEIELSSDITEVRWSYDPSTVFVGLENGQIEILQVKESLEKAFTIAGARSSVTSIAIDPKGKFFCAGCEEGAVYFWKTSDLQNSKALTKIDEAISCVDISRDGSFVAVSYVKDSNIRIFDGATLEQMHEVTDSSLKNLGKSQLKWLPNVTGYIYTTNQNLVMTYAKKL</sequence>
<dbReference type="GeneID" id="37002537"/>
<dbReference type="InterPro" id="IPR001680">
    <property type="entry name" value="WD40_rpt"/>
</dbReference>
<evidence type="ECO:0000313" key="5">
    <source>
        <dbReference type="EMBL" id="PVH14403.1"/>
    </source>
</evidence>
<keyword evidence="1 4" id="KW-0853">WD repeat</keyword>
<dbReference type="Pfam" id="PF00400">
    <property type="entry name" value="WD40"/>
    <property type="match status" value="3"/>
</dbReference>
<evidence type="ECO:0000256" key="3">
    <source>
        <dbReference type="ARBA" id="ARBA00046343"/>
    </source>
</evidence>
<dbReference type="PANTHER" id="PTHR22839:SF0">
    <property type="entry name" value="THO COMPLEX SUBUNIT 3"/>
    <property type="match status" value="1"/>
</dbReference>
<dbReference type="InterPro" id="IPR015943">
    <property type="entry name" value="WD40/YVTN_repeat-like_dom_sf"/>
</dbReference>
<comment type="similarity">
    <text evidence="3">Belongs to the THOC3 family.</text>
</comment>
<organism evidence="5 6">
    <name type="scientific">Candidozyma duobushaemuli</name>
    <dbReference type="NCBI Taxonomy" id="1231522"/>
    <lineage>
        <taxon>Eukaryota</taxon>
        <taxon>Fungi</taxon>
        <taxon>Dikarya</taxon>
        <taxon>Ascomycota</taxon>
        <taxon>Saccharomycotina</taxon>
        <taxon>Pichiomycetes</taxon>
        <taxon>Metschnikowiaceae</taxon>
        <taxon>Candidozyma</taxon>
    </lineage>
</organism>
<name>A0A2V1AAX3_9ASCO</name>
<dbReference type="PROSITE" id="PS50082">
    <property type="entry name" value="WD_REPEATS_2"/>
    <property type="match status" value="2"/>
</dbReference>
<dbReference type="Gene3D" id="2.130.10.10">
    <property type="entry name" value="YVTN repeat-like/Quinoprotein amine dehydrogenase"/>
    <property type="match status" value="2"/>
</dbReference>
<gene>
    <name evidence="5" type="ORF">CXQ87_002537</name>
</gene>
<dbReference type="SMART" id="SM00320">
    <property type="entry name" value="WD40"/>
    <property type="match status" value="5"/>
</dbReference>
<dbReference type="VEuPathDB" id="FungiDB:CXQ87_002537"/>
<feature type="repeat" description="WD" evidence="4">
    <location>
        <begin position="64"/>
        <end position="96"/>
    </location>
</feature>
<dbReference type="SUPFAM" id="SSF50978">
    <property type="entry name" value="WD40 repeat-like"/>
    <property type="match status" value="1"/>
</dbReference>
<accession>A0A2V1AAX3</accession>
<dbReference type="Proteomes" id="UP000244406">
    <property type="component" value="Unassembled WGS sequence"/>
</dbReference>
<evidence type="ECO:0000256" key="1">
    <source>
        <dbReference type="ARBA" id="ARBA00022574"/>
    </source>
</evidence>
<dbReference type="RefSeq" id="XP_025335343.1">
    <property type="nucleotide sequence ID" value="XM_025481043.1"/>
</dbReference>
<dbReference type="EMBL" id="PKFP01000001">
    <property type="protein sequence ID" value="PVH14403.1"/>
    <property type="molecule type" value="Genomic_DNA"/>
</dbReference>
<dbReference type="InterPro" id="IPR036322">
    <property type="entry name" value="WD40_repeat_dom_sf"/>
</dbReference>
<dbReference type="InterPro" id="IPR040132">
    <property type="entry name" value="Tex1/THOC3"/>
</dbReference>
<dbReference type="GO" id="GO:0000445">
    <property type="term" value="C:THO complex part of transcription export complex"/>
    <property type="evidence" value="ECO:0007669"/>
    <property type="project" value="TreeGrafter"/>
</dbReference>
<evidence type="ECO:0000256" key="4">
    <source>
        <dbReference type="PROSITE-ProRule" id="PRU00221"/>
    </source>
</evidence>